<feature type="domain" description="Cold-shock" evidence="2">
    <location>
        <begin position="566"/>
        <end position="671"/>
    </location>
</feature>
<feature type="region of interest" description="Disordered" evidence="1">
    <location>
        <begin position="1"/>
        <end position="36"/>
    </location>
</feature>
<organism evidence="3 4">
    <name type="scientific">Triparma verrucosa</name>
    <dbReference type="NCBI Taxonomy" id="1606542"/>
    <lineage>
        <taxon>Eukaryota</taxon>
        <taxon>Sar</taxon>
        <taxon>Stramenopiles</taxon>
        <taxon>Ochrophyta</taxon>
        <taxon>Bolidophyceae</taxon>
        <taxon>Parmales</taxon>
        <taxon>Triparmaceae</taxon>
        <taxon>Triparma</taxon>
    </lineage>
</organism>
<evidence type="ECO:0000256" key="1">
    <source>
        <dbReference type="SAM" id="MobiDB-lite"/>
    </source>
</evidence>
<sequence>MSRHSNQNYRSSSSSSSGRPAGGYGANFMNNRSPPPTVEIHMGQIQSLKDSYGFMTPLPPPPYLPSYPPPAGRVESVFFHYNDLQIDAQTQLKPGDFLQYNLIERNNRTSAKNVKLCQSETTIEKTYEIKVLNKLPHAYICSYKNPSTNSEVNFLCSNLDCSTPETVLSCNLSIDLLTRSVSALSQEIVHDPTPDLISLEKKLGSGSGWITQLGSDRGTIIIFQDPKLKPKHIQFRYSDVIITSDEVSLSVNQGVSFSLHENKTTWELGERAREVMLVTVEKYEVVGEGEGMVFEGKVELEGKKFQVDVKEARDGDYVRFKACVALWEGGGKVATEIELVVRAVERRGVGAVKAVNSSSAFINVLGKSTDVYVTSQEAEGIKVGDWVEFDVVGGGGRWEGRRLKKVEETGRFAFVGSRTGEVKAFRNGEGTIVFDGQPSPTTVFEELTGWAKEICDKVTQTQVPVDCWLNKVDLEAVKYYGCEAKEIGREMYTVSPPTEGQTAAGEIGPLTKRYFEPFTQAKCGGDVLLSGTKVDVECYFDLLSVQVSGVCALRCDVVKIKDDWDYGMCVDVNMQRHFGFIAYPGGKIFVHLSQVLAQQQPPPVNNAMAHQPTPGESLAAQGKGQTGGGKYVNGLFIPNNQPAAPLKKGDQVRFKIRQERGKDIAVGVEVLPEGSVDLSFLAPNLGQCRGWILVEANNQAVSGSSGVEGSGVLADGVLMVVEDKTGEVTQKKTRVRVEEDGTENVVLEGEAEEKEKEKEGDIEAADKPPKPPTQFKTVTETLTLPLAIQFRLTCIARGKEVKRGQYVAFSMGKKGLPKDVQPVPYDAKELQTFKAKAVEVGSEFKMDDGKIVPASQIVGCDSSKIKAGEEMEGFLVDNVVWGLARSRDLRLAKSTPSKTRPKLNLSVKSELKGMGAEIMAQSGMAKGPDGSRGFAENWTERESQYLGQEIVEAAAAVASPAPATAEKKKKKKKKVKKEEEGGEGGGEGGGERGDEVGDGGGGEGGGGGREEEVEEEEVDAEVEKVVEAVAPLKINSRAAIRF</sequence>
<dbReference type="GO" id="GO:0003676">
    <property type="term" value="F:nucleic acid binding"/>
    <property type="evidence" value="ECO:0007669"/>
    <property type="project" value="InterPro"/>
</dbReference>
<evidence type="ECO:0000313" key="4">
    <source>
        <dbReference type="Proteomes" id="UP001165160"/>
    </source>
</evidence>
<evidence type="ECO:0000313" key="3">
    <source>
        <dbReference type="EMBL" id="GMH97897.1"/>
    </source>
</evidence>
<protein>
    <recommendedName>
        <fullName evidence="2">Cold-shock domain-containing protein</fullName>
    </recommendedName>
</protein>
<keyword evidence="4" id="KW-1185">Reference proteome</keyword>
<dbReference type="Proteomes" id="UP001165160">
    <property type="component" value="Unassembled WGS sequence"/>
</dbReference>
<dbReference type="EMBL" id="BRXX01000208">
    <property type="protein sequence ID" value="GMH97897.1"/>
    <property type="molecule type" value="Genomic_DNA"/>
</dbReference>
<dbReference type="InterPro" id="IPR011129">
    <property type="entry name" value="CSD"/>
</dbReference>
<feature type="compositionally biased region" description="Basic and acidic residues" evidence="1">
    <location>
        <begin position="753"/>
        <end position="769"/>
    </location>
</feature>
<feature type="region of interest" description="Disordered" evidence="1">
    <location>
        <begin position="957"/>
        <end position="1022"/>
    </location>
</feature>
<feature type="region of interest" description="Disordered" evidence="1">
    <location>
        <begin position="738"/>
        <end position="774"/>
    </location>
</feature>
<dbReference type="InterPro" id="IPR012340">
    <property type="entry name" value="NA-bd_OB-fold"/>
</dbReference>
<reference evidence="4" key="1">
    <citation type="journal article" date="2023" name="Commun. Biol.">
        <title>Genome analysis of Parmales, the sister group of diatoms, reveals the evolutionary specialization of diatoms from phago-mixotrophs to photoautotrophs.</title>
        <authorList>
            <person name="Ban H."/>
            <person name="Sato S."/>
            <person name="Yoshikawa S."/>
            <person name="Yamada K."/>
            <person name="Nakamura Y."/>
            <person name="Ichinomiya M."/>
            <person name="Sato N."/>
            <person name="Blanc-Mathieu R."/>
            <person name="Endo H."/>
            <person name="Kuwata A."/>
            <person name="Ogata H."/>
        </authorList>
    </citation>
    <scope>NUCLEOTIDE SEQUENCE [LARGE SCALE GENOMIC DNA]</scope>
    <source>
        <strain evidence="4">NIES 3699</strain>
    </source>
</reference>
<feature type="compositionally biased region" description="Polar residues" evidence="1">
    <location>
        <begin position="1"/>
        <end position="10"/>
    </location>
</feature>
<accession>A0A9W7C274</accession>
<feature type="domain" description="Cold-shock" evidence="2">
    <location>
        <begin position="349"/>
        <end position="406"/>
    </location>
</feature>
<dbReference type="Gene3D" id="2.40.50.140">
    <property type="entry name" value="Nucleic acid-binding proteins"/>
    <property type="match status" value="2"/>
</dbReference>
<proteinExistence type="predicted"/>
<dbReference type="SMART" id="SM00357">
    <property type="entry name" value="CSP"/>
    <property type="match status" value="3"/>
</dbReference>
<name>A0A9W7C274_9STRA</name>
<dbReference type="AlphaFoldDB" id="A0A9W7C274"/>
<feature type="domain" description="Cold-shock" evidence="2">
    <location>
        <begin position="42"/>
        <end position="117"/>
    </location>
</feature>
<gene>
    <name evidence="3" type="ORF">TrVE_jg8335</name>
</gene>
<feature type="compositionally biased region" description="Gly residues" evidence="1">
    <location>
        <begin position="998"/>
        <end position="1007"/>
    </location>
</feature>
<feature type="compositionally biased region" description="Acidic residues" evidence="1">
    <location>
        <begin position="1011"/>
        <end position="1020"/>
    </location>
</feature>
<dbReference type="SUPFAM" id="SSF50249">
    <property type="entry name" value="Nucleic acid-binding proteins"/>
    <property type="match status" value="2"/>
</dbReference>
<comment type="caution">
    <text evidence="3">The sequence shown here is derived from an EMBL/GenBank/DDBJ whole genome shotgun (WGS) entry which is preliminary data.</text>
</comment>
<evidence type="ECO:0000259" key="2">
    <source>
        <dbReference type="SMART" id="SM00357"/>
    </source>
</evidence>